<reference evidence="2 3" key="1">
    <citation type="submission" date="2024-09" db="EMBL/GenBank/DDBJ databases">
        <authorList>
            <person name="Sun Q."/>
            <person name="Mori K."/>
        </authorList>
    </citation>
    <scope>NUCLEOTIDE SEQUENCE [LARGE SCALE GENOMIC DNA]</scope>
    <source>
        <strain evidence="2 3">CECT 7955</strain>
    </source>
</reference>
<dbReference type="EMBL" id="JBHMEY010000007">
    <property type="protein sequence ID" value="MFB9095496.1"/>
    <property type="molecule type" value="Genomic_DNA"/>
</dbReference>
<sequence length="232" mass="27101">MRKNYFYLGFVLLVCQLTIANDSIVLFSEAAKVNLKEYIRKSNIAYQEKEYAKGEKLFSELVEQKLIGTQFDDFIFKKINRGKFKFANIKLPVILLTYASWCVFEKGEIPAINKLAQDYKNKAQIVIVFWDTKKNLKKIKHKFDRNVTVCYASEEYTEDSKAILLLKKGMGYPMQYHLDSNKEIVAIKKHIAKPNFEHNINESFTNNYNEYNSDLNDLLLIDSTNKNTFVSK</sequence>
<dbReference type="Proteomes" id="UP001589607">
    <property type="component" value="Unassembled WGS sequence"/>
</dbReference>
<protein>
    <submittedName>
        <fullName evidence="2">TlpA family protein disulfide reductase</fullName>
    </submittedName>
</protein>
<dbReference type="Gene3D" id="3.40.30.10">
    <property type="entry name" value="Glutaredoxin"/>
    <property type="match status" value="1"/>
</dbReference>
<dbReference type="InterPro" id="IPR036249">
    <property type="entry name" value="Thioredoxin-like_sf"/>
</dbReference>
<evidence type="ECO:0000259" key="1">
    <source>
        <dbReference type="Pfam" id="PF00578"/>
    </source>
</evidence>
<keyword evidence="3" id="KW-1185">Reference proteome</keyword>
<dbReference type="RefSeq" id="WP_236453972.1">
    <property type="nucleotide sequence ID" value="NZ_CBCSGE010000020.1"/>
</dbReference>
<proteinExistence type="predicted"/>
<accession>A0ABV5GJG4</accession>
<dbReference type="SUPFAM" id="SSF52833">
    <property type="entry name" value="Thioredoxin-like"/>
    <property type="match status" value="1"/>
</dbReference>
<comment type="caution">
    <text evidence="2">The sequence shown here is derived from an EMBL/GenBank/DDBJ whole genome shotgun (WGS) entry which is preliminary data.</text>
</comment>
<dbReference type="Pfam" id="PF00578">
    <property type="entry name" value="AhpC-TSA"/>
    <property type="match status" value="1"/>
</dbReference>
<dbReference type="InterPro" id="IPR000866">
    <property type="entry name" value="AhpC/TSA"/>
</dbReference>
<evidence type="ECO:0000313" key="3">
    <source>
        <dbReference type="Proteomes" id="UP001589607"/>
    </source>
</evidence>
<gene>
    <name evidence="2" type="ORF">ACFFVF_03125</name>
</gene>
<evidence type="ECO:0000313" key="2">
    <source>
        <dbReference type="EMBL" id="MFB9095496.1"/>
    </source>
</evidence>
<feature type="domain" description="Alkyl hydroperoxide reductase subunit C/ Thiol specific antioxidant" evidence="1">
    <location>
        <begin position="67"/>
        <end position="185"/>
    </location>
</feature>
<organism evidence="2 3">
    <name type="scientific">Flavobacterium jumunjinense</name>
    <dbReference type="NCBI Taxonomy" id="998845"/>
    <lineage>
        <taxon>Bacteria</taxon>
        <taxon>Pseudomonadati</taxon>
        <taxon>Bacteroidota</taxon>
        <taxon>Flavobacteriia</taxon>
        <taxon>Flavobacteriales</taxon>
        <taxon>Flavobacteriaceae</taxon>
        <taxon>Flavobacterium</taxon>
    </lineage>
</organism>
<name>A0ABV5GJG4_9FLAO</name>